<evidence type="ECO:0000313" key="3">
    <source>
        <dbReference type="EMBL" id="VDH94075.1"/>
    </source>
</evidence>
<dbReference type="FunFam" id="2.20.100.10:FF:000001">
    <property type="entry name" value="semaphorin-5A isoform X1"/>
    <property type="match status" value="4"/>
</dbReference>
<dbReference type="PROSITE" id="PS50092">
    <property type="entry name" value="TSP1"/>
    <property type="match status" value="5"/>
</dbReference>
<evidence type="ECO:0008006" key="5">
    <source>
        <dbReference type="Google" id="ProtNLM"/>
    </source>
</evidence>
<dbReference type="PANTHER" id="PTHR22906:SF21">
    <property type="entry name" value="SEMA DOMAIN-CONTAINING PROTEIN"/>
    <property type="match status" value="1"/>
</dbReference>
<keyword evidence="4" id="KW-1185">Reference proteome</keyword>
<evidence type="ECO:0000256" key="2">
    <source>
        <dbReference type="ARBA" id="ARBA00023157"/>
    </source>
</evidence>
<dbReference type="AlphaFoldDB" id="A0A8B6BRW1"/>
<dbReference type="Gene3D" id="2.20.100.10">
    <property type="entry name" value="Thrombospondin type-1 (TSP1) repeat"/>
    <property type="match status" value="5"/>
</dbReference>
<dbReference type="InterPro" id="IPR036383">
    <property type="entry name" value="TSP1_rpt_sf"/>
</dbReference>
<dbReference type="Pfam" id="PF00090">
    <property type="entry name" value="TSP_1"/>
    <property type="match status" value="5"/>
</dbReference>
<reference evidence="3" key="1">
    <citation type="submission" date="2018-11" db="EMBL/GenBank/DDBJ databases">
        <authorList>
            <person name="Alioto T."/>
            <person name="Alioto T."/>
        </authorList>
    </citation>
    <scope>NUCLEOTIDE SEQUENCE</scope>
</reference>
<dbReference type="InterPro" id="IPR052065">
    <property type="entry name" value="Compl_asym_regulator"/>
</dbReference>
<keyword evidence="1" id="KW-0677">Repeat</keyword>
<gene>
    <name evidence="3" type="ORF">MGAL_10B025289</name>
</gene>
<name>A0A8B6BRW1_MYTGA</name>
<evidence type="ECO:0000256" key="1">
    <source>
        <dbReference type="ARBA" id="ARBA00022737"/>
    </source>
</evidence>
<protein>
    <recommendedName>
        <fullName evidence="5">Hemicentin-1</fullName>
    </recommendedName>
</protein>
<dbReference type="SUPFAM" id="SSF82895">
    <property type="entry name" value="TSP-1 type 1 repeat"/>
    <property type="match status" value="5"/>
</dbReference>
<accession>A0A8B6BRW1</accession>
<dbReference type="EMBL" id="UYJE01000543">
    <property type="protein sequence ID" value="VDH94075.1"/>
    <property type="molecule type" value="Genomic_DNA"/>
</dbReference>
<dbReference type="Proteomes" id="UP000596742">
    <property type="component" value="Unassembled WGS sequence"/>
</dbReference>
<evidence type="ECO:0000313" key="4">
    <source>
        <dbReference type="Proteomes" id="UP000596742"/>
    </source>
</evidence>
<dbReference type="SMART" id="SM00209">
    <property type="entry name" value="TSP1"/>
    <property type="match status" value="5"/>
</dbReference>
<dbReference type="InterPro" id="IPR000884">
    <property type="entry name" value="TSP1_rpt"/>
</dbReference>
<feature type="non-terminal residue" evidence="3">
    <location>
        <position position="411"/>
    </location>
</feature>
<dbReference type="OrthoDB" id="446173at2759"/>
<comment type="caution">
    <text evidence="3">The sequence shown here is derived from an EMBL/GenBank/DDBJ whole genome shotgun (WGS) entry which is preliminary data.</text>
</comment>
<dbReference type="PANTHER" id="PTHR22906">
    <property type="entry name" value="PROPERDIN"/>
    <property type="match status" value="1"/>
</dbReference>
<organism evidence="3 4">
    <name type="scientific">Mytilus galloprovincialis</name>
    <name type="common">Mediterranean mussel</name>
    <dbReference type="NCBI Taxonomy" id="29158"/>
    <lineage>
        <taxon>Eukaryota</taxon>
        <taxon>Metazoa</taxon>
        <taxon>Spiralia</taxon>
        <taxon>Lophotrochozoa</taxon>
        <taxon>Mollusca</taxon>
        <taxon>Bivalvia</taxon>
        <taxon>Autobranchia</taxon>
        <taxon>Pteriomorphia</taxon>
        <taxon>Mytilida</taxon>
        <taxon>Mytiloidea</taxon>
        <taxon>Mytilidae</taxon>
        <taxon>Mytilinae</taxon>
        <taxon>Mytilus</taxon>
    </lineage>
</organism>
<proteinExistence type="predicted"/>
<sequence length="411" mass="44630">MESGSWNTSCAILNTVKREMHPYPIYENKKEDQNGSSGSVCVGFQTYACTQTSVRYVSYRTKCGAFGWKRCRRSRKAYYRSYKTCSRKCPPVDGNWSSWISWNGWSTCTKNCGTGGQARSRTRACTNPGPLNGGKQCPGLTTGIERRQCNTNPCPVDGKWSSWTSWSSWSTCTKNCGTGKQVRTKTRSCSNPKPLYGGNQCPGLTTGVENRQCNTNPCPIDGNWSPWISWSSWSTCTKNCGNGSQGRTRTRSCTNPKPLHGGQQCPGLTTGVENRQCNTNPCPVNGGWSSYGSWSPWTSCTVPCGGGSQSRDKHRICSNPEPKYGGSHCVGSSSETASLPCNISPCPINGGWSSHGNWSPWSSCNVTCGGGKKTRKRERTCSNPVPKYGGNQCVGIRTETAADSCSPVPCP</sequence>
<keyword evidence="2" id="KW-1015">Disulfide bond</keyword>